<dbReference type="GO" id="GO:0005758">
    <property type="term" value="C:mitochondrial intermembrane space"/>
    <property type="evidence" value="ECO:0007669"/>
    <property type="project" value="TreeGrafter"/>
</dbReference>
<dbReference type="InterPro" id="IPR024077">
    <property type="entry name" value="Neurolysin/TOP_dom2"/>
</dbReference>
<comment type="similarity">
    <text evidence="1 8">Belongs to the peptidase M3 family.</text>
</comment>
<feature type="compositionally biased region" description="Basic and acidic residues" evidence="9">
    <location>
        <begin position="1355"/>
        <end position="1371"/>
    </location>
</feature>
<evidence type="ECO:0000313" key="11">
    <source>
        <dbReference type="EMBL" id="OBZ71150.1"/>
    </source>
</evidence>
<dbReference type="SUPFAM" id="SSF55486">
    <property type="entry name" value="Metalloproteases ('zincins'), catalytic domain"/>
    <property type="match status" value="1"/>
</dbReference>
<dbReference type="Pfam" id="PF00582">
    <property type="entry name" value="Usp"/>
    <property type="match status" value="1"/>
</dbReference>
<feature type="compositionally biased region" description="Basic and acidic residues" evidence="9">
    <location>
        <begin position="956"/>
        <end position="974"/>
    </location>
</feature>
<evidence type="ECO:0000256" key="9">
    <source>
        <dbReference type="SAM" id="MobiDB-lite"/>
    </source>
</evidence>
<dbReference type="Gene3D" id="1.20.1050.40">
    <property type="entry name" value="Endopeptidase. Chain P, domain 1"/>
    <property type="match status" value="1"/>
</dbReference>
<feature type="compositionally biased region" description="Polar residues" evidence="9">
    <location>
        <begin position="872"/>
        <end position="921"/>
    </location>
</feature>
<dbReference type="Gene3D" id="3.40.50.620">
    <property type="entry name" value="HUPs"/>
    <property type="match status" value="1"/>
</dbReference>
<comment type="function">
    <text evidence="7">Cleaves proteins, imported into the mitochondrion, to their mature size. While most mitochondrial precursor proteins are processed to the mature form in one step by mitochondrial processing peptidase (MPP), the sequential cleavage by MIP of an octapeptide after initial processing by MPP is a required step for a subgroup of nuclear-encoded precursor proteins destined for the matrix or the inner membrane.</text>
</comment>
<keyword evidence="5 8" id="KW-0862">Zinc</keyword>
<evidence type="ECO:0000256" key="1">
    <source>
        <dbReference type="ARBA" id="ARBA00006040"/>
    </source>
</evidence>
<feature type="compositionally biased region" description="Acidic residues" evidence="9">
    <location>
        <begin position="1373"/>
        <end position="1385"/>
    </location>
</feature>
<comment type="cofactor">
    <cofactor evidence="8">
        <name>Zn(2+)</name>
        <dbReference type="ChEBI" id="CHEBI:29105"/>
    </cofactor>
    <text evidence="8">Binds 1 zinc ion.</text>
</comment>
<dbReference type="InterPro" id="IPR045090">
    <property type="entry name" value="Pept_M3A_M3B"/>
</dbReference>
<dbReference type="InterPro" id="IPR024080">
    <property type="entry name" value="Neurolysin/TOP_N"/>
</dbReference>
<feature type="compositionally biased region" description="Acidic residues" evidence="9">
    <location>
        <begin position="1043"/>
        <end position="1062"/>
    </location>
</feature>
<dbReference type="InterPro" id="IPR014729">
    <property type="entry name" value="Rossmann-like_a/b/a_fold"/>
</dbReference>
<evidence type="ECO:0000256" key="2">
    <source>
        <dbReference type="ARBA" id="ARBA00022670"/>
    </source>
</evidence>
<evidence type="ECO:0000256" key="6">
    <source>
        <dbReference type="ARBA" id="ARBA00023049"/>
    </source>
</evidence>
<dbReference type="Gene3D" id="1.10.1370.10">
    <property type="entry name" value="Neurolysin, domain 3"/>
    <property type="match status" value="1"/>
</dbReference>
<proteinExistence type="inferred from homology"/>
<protein>
    <submittedName>
        <fullName evidence="11">Thimet oligopeptidase</fullName>
    </submittedName>
</protein>
<dbReference type="PANTHER" id="PTHR11804">
    <property type="entry name" value="PROTEASE M3 THIMET OLIGOPEPTIDASE-RELATED"/>
    <property type="match status" value="1"/>
</dbReference>
<dbReference type="FunFam" id="3.40.390.10:FF:000006">
    <property type="entry name" value="Thimet oligopeptidase 1"/>
    <property type="match status" value="1"/>
</dbReference>
<dbReference type="GO" id="GO:0006508">
    <property type="term" value="P:proteolysis"/>
    <property type="evidence" value="ECO:0007669"/>
    <property type="project" value="UniProtKB-KW"/>
</dbReference>
<dbReference type="InterPro" id="IPR001567">
    <property type="entry name" value="Pept_M3A_M3B_dom"/>
</dbReference>
<dbReference type="EMBL" id="LUGG01000011">
    <property type="protein sequence ID" value="OBZ71150.1"/>
    <property type="molecule type" value="Genomic_DNA"/>
</dbReference>
<feature type="compositionally biased region" description="Basic and acidic residues" evidence="9">
    <location>
        <begin position="1063"/>
        <end position="1076"/>
    </location>
</feature>
<name>A0A1C7M2H7_GRIFR</name>
<dbReference type="CDD" id="cd23659">
    <property type="entry name" value="USP_At3g01520-like"/>
    <property type="match status" value="1"/>
</dbReference>
<sequence length="1399" mass="156072">MAMTTRVAAASLAHRRCMLGLAVGVGALAAIRLPQNLGTLRVVTPTSLFHRSLSGLFSPSTNSRMASLNPPQASPTWTHSAADVLALTKDAIQQERVLHDKVAALAPADCNFESVFVALAHGEATFDSISEPLSFYQNVSPSKELRDASNEAEILVRDFGVESSMRLDVFRAKQAAEKNIKESGRKLSPEEQRLVDKMLLDGRRAGLALPEKERDELTRLKKELSQTSLEFSGTVSFTLEELKGVPADVISGYSKRTEGNKELYDITFKTPDIFPVFKFAENPETRRIAYERFESRLEINVPILSKALDLRRQIAKLLEYDTWADFVTEVKMVKNAKGVKEFLTDLEQKLRPVGLKDRETLLALKKEEHEEKGLPFDGEFYIWDYRYYDRKFIERTLNLDDQLVKEYFPVSVVVPAILEIYQNLLGVRFVEIKGETWHPEVQQFAVWENDAKDSSGFVGYCYLDLFPRASKYSHAAVWPLLPGYAKPDSTRSYPLTAMVANLAKPTPQKPALMRHDDVVTFFHEMGHVFHGLLSRTKFSRFHGTSVAGDFVEAPSQMLENWCFEPKALALMSSHYETKKPLSPELIEKIIKSRYVNVGLFYLRQLFFANFDIKVHTDKESADYTQLWNDMRESISLVKGGKLGAGQGSFNHIASGYDAGYYGYTYSLVFAADMYATVFKQDPLDPARGQLYREKILLPGGSRDEIDSLKDFLGRPPNSEAFIKELFVCLSGMYKHEDLSHLRDLGIPEKIAKYALEHKGGNVEEAAEFALSGEAGKAEVSQQTLVSFIPTARTPFSTAMTDRAKEHRPEAPRKRSWIGKYGASSKDKETGLASPVEGQELSYDRPYASTLALVATSSSVGSSSASSGLPFRRTNSTQSVGSSTPARPATPLSSKQRSNSSTSLTKEGSASQNALERTTSQEPGKHLENARNSGSFTKMSLSSMMGGFPSLSLSRGGSDDKERGRSEKKDKDPRGIRSSSFSGMLDERDPSGSRTRSQSPFRLRRSRARDPSPAVEALSQSDVESDAEGPQIRPRNAFSLSSQWDEESGDDTEEEESEEEWSGEGEHFDDVTSRNTERNALTPANAVEQDIADVPDYLGEGVNVVVPPEPYFPSTLNYTGTRNVRRRKSTRPHDTLPLETSRPVFQRDRCTITITHGYPARVLEETGRRGKRYVLASDLSVESRYALEWGIGTVLRDGDEMLIVTVVENEAKVDPAIPNTADRATKLRSQQERQAMAYILVRQATGLLQRTHLNVTISCQAWHAKNSRHMLLDVVDYVEPTMLIVGSPHLHSSFSILLGSTSHYLIQKCSVPVMVARRRLKRPPRRSAHLATHRARVSLAQAGIDRVASKVDQDVAVMRDEISRDDERRNQDPQDVEEDPETEAEGDVPTSLGTKVAGTE</sequence>
<evidence type="ECO:0000256" key="8">
    <source>
        <dbReference type="RuleBase" id="RU003435"/>
    </source>
</evidence>
<organism evidence="11 12">
    <name type="scientific">Grifola frondosa</name>
    <name type="common">Maitake</name>
    <name type="synonym">Polyporus frondosus</name>
    <dbReference type="NCBI Taxonomy" id="5627"/>
    <lineage>
        <taxon>Eukaryota</taxon>
        <taxon>Fungi</taxon>
        <taxon>Dikarya</taxon>
        <taxon>Basidiomycota</taxon>
        <taxon>Agaricomycotina</taxon>
        <taxon>Agaricomycetes</taxon>
        <taxon>Polyporales</taxon>
        <taxon>Grifolaceae</taxon>
        <taxon>Grifola</taxon>
    </lineage>
</organism>
<keyword evidence="3 8" id="KW-0479">Metal-binding</keyword>
<evidence type="ECO:0000256" key="5">
    <source>
        <dbReference type="ARBA" id="ARBA00022833"/>
    </source>
</evidence>
<dbReference type="Proteomes" id="UP000092993">
    <property type="component" value="Unassembled WGS sequence"/>
</dbReference>
<dbReference type="PANTHER" id="PTHR11804:SF84">
    <property type="entry name" value="SACCHAROLYSIN"/>
    <property type="match status" value="1"/>
</dbReference>
<keyword evidence="4 8" id="KW-0378">Hydrolase</keyword>
<dbReference type="STRING" id="5627.A0A1C7M2H7"/>
<feature type="region of interest" description="Disordered" evidence="9">
    <location>
        <begin position="860"/>
        <end position="1085"/>
    </location>
</feature>
<evidence type="ECO:0000259" key="10">
    <source>
        <dbReference type="PROSITE" id="PS50030"/>
    </source>
</evidence>
<keyword evidence="6 8" id="KW-0482">Metalloprotease</keyword>
<feature type="domain" description="UBA" evidence="10">
    <location>
        <begin position="732"/>
        <end position="772"/>
    </location>
</feature>
<comment type="caution">
    <text evidence="11">The sequence shown here is derived from an EMBL/GenBank/DDBJ whole genome shotgun (WGS) entry which is preliminary data.</text>
</comment>
<keyword evidence="12" id="KW-1185">Reference proteome</keyword>
<feature type="compositionally biased region" description="Basic and acidic residues" evidence="9">
    <location>
        <begin position="801"/>
        <end position="812"/>
    </location>
</feature>
<gene>
    <name evidence="11" type="primary">Thop1</name>
    <name evidence="11" type="ORF">A0H81_08416</name>
</gene>
<dbReference type="Gene3D" id="3.40.390.10">
    <property type="entry name" value="Collagenase (Catalytic Domain)"/>
    <property type="match status" value="1"/>
</dbReference>
<dbReference type="GO" id="GO:0004222">
    <property type="term" value="F:metalloendopeptidase activity"/>
    <property type="evidence" value="ECO:0007669"/>
    <property type="project" value="InterPro"/>
</dbReference>
<accession>A0A1C7M2H7</accession>
<reference evidence="11 12" key="1">
    <citation type="submission" date="2016-03" db="EMBL/GenBank/DDBJ databases">
        <title>Whole genome sequencing of Grifola frondosa 9006-11.</title>
        <authorList>
            <person name="Min B."/>
            <person name="Park H."/>
            <person name="Kim J.-G."/>
            <person name="Cho H."/>
            <person name="Oh Y.-L."/>
            <person name="Kong W.-S."/>
            <person name="Choi I.-G."/>
        </authorList>
    </citation>
    <scope>NUCLEOTIDE SEQUENCE [LARGE SCALE GENOMIC DNA]</scope>
    <source>
        <strain evidence="11 12">9006-11</strain>
    </source>
</reference>
<dbReference type="CDD" id="cd06455">
    <property type="entry name" value="M3A_TOP"/>
    <property type="match status" value="1"/>
</dbReference>
<keyword evidence="2 8" id="KW-0645">Protease</keyword>
<dbReference type="InterPro" id="IPR015940">
    <property type="entry name" value="UBA"/>
</dbReference>
<dbReference type="OrthoDB" id="534666at2759"/>
<feature type="region of interest" description="Disordered" evidence="9">
    <location>
        <begin position="1355"/>
        <end position="1399"/>
    </location>
</feature>
<dbReference type="InterPro" id="IPR006016">
    <property type="entry name" value="UspA"/>
</dbReference>
<feature type="compositionally biased region" description="Polar residues" evidence="9">
    <location>
        <begin position="929"/>
        <end position="942"/>
    </location>
</feature>
<dbReference type="GO" id="GO:0046872">
    <property type="term" value="F:metal ion binding"/>
    <property type="evidence" value="ECO:0007669"/>
    <property type="project" value="UniProtKB-UniRule"/>
</dbReference>
<evidence type="ECO:0000256" key="3">
    <source>
        <dbReference type="ARBA" id="ARBA00022723"/>
    </source>
</evidence>
<evidence type="ECO:0000256" key="4">
    <source>
        <dbReference type="ARBA" id="ARBA00022801"/>
    </source>
</evidence>
<evidence type="ECO:0000313" key="12">
    <source>
        <dbReference type="Proteomes" id="UP000092993"/>
    </source>
</evidence>
<dbReference type="InterPro" id="IPR024079">
    <property type="entry name" value="MetalloPept_cat_dom_sf"/>
</dbReference>
<evidence type="ECO:0000256" key="7">
    <source>
        <dbReference type="ARBA" id="ARBA00025208"/>
    </source>
</evidence>
<dbReference type="GO" id="GO:0006518">
    <property type="term" value="P:peptide metabolic process"/>
    <property type="evidence" value="ECO:0007669"/>
    <property type="project" value="TreeGrafter"/>
</dbReference>
<dbReference type="Gene3D" id="1.10.8.10">
    <property type="entry name" value="DNA helicase RuvA subunit, C-terminal domain"/>
    <property type="match status" value="1"/>
</dbReference>
<dbReference type="Pfam" id="PF01432">
    <property type="entry name" value="Peptidase_M3"/>
    <property type="match status" value="1"/>
</dbReference>
<feature type="region of interest" description="Disordered" evidence="9">
    <location>
        <begin position="796"/>
        <end position="834"/>
    </location>
</feature>
<dbReference type="PROSITE" id="PS50030">
    <property type="entry name" value="UBA"/>
    <property type="match status" value="1"/>
</dbReference>
<dbReference type="SUPFAM" id="SSF52402">
    <property type="entry name" value="Adenine nucleotide alpha hydrolases-like"/>
    <property type="match status" value="1"/>
</dbReference>